<proteinExistence type="predicted"/>
<dbReference type="EMBL" id="VSRR010000076">
    <property type="protein sequence ID" value="MPC09586.1"/>
    <property type="molecule type" value="Genomic_DNA"/>
</dbReference>
<reference evidence="2 3" key="1">
    <citation type="submission" date="2019-05" db="EMBL/GenBank/DDBJ databases">
        <title>Another draft genome of Portunus trituberculatus and its Hox gene families provides insights of decapod evolution.</title>
        <authorList>
            <person name="Jeong J.-H."/>
            <person name="Song I."/>
            <person name="Kim S."/>
            <person name="Choi T."/>
            <person name="Kim D."/>
            <person name="Ryu S."/>
            <person name="Kim W."/>
        </authorList>
    </citation>
    <scope>NUCLEOTIDE SEQUENCE [LARGE SCALE GENOMIC DNA]</scope>
    <source>
        <tissue evidence="2">Muscle</tissue>
    </source>
</reference>
<evidence type="ECO:0000313" key="3">
    <source>
        <dbReference type="Proteomes" id="UP000324222"/>
    </source>
</evidence>
<sequence length="145" mass="15121">MGPHPLSHSQLLAGALLPAGGHHSSCHGRAAEVAATPGGIGVWGGAHHHHFQLLLLLQGSPATHTPSTTAKNTMPLSPPKVREQTPHNHSLPTPHKHNHNTAAVFTVGSRSGQSNDTALVTSLDEGARALTPPTSIHHDRHGDTD</sequence>
<dbReference type="Proteomes" id="UP000324222">
    <property type="component" value="Unassembled WGS sequence"/>
</dbReference>
<feature type="compositionally biased region" description="Polar residues" evidence="1">
    <location>
        <begin position="61"/>
        <end position="75"/>
    </location>
</feature>
<accession>A0A5B7CMM0</accession>
<name>A0A5B7CMM0_PORTR</name>
<feature type="region of interest" description="Disordered" evidence="1">
    <location>
        <begin position="61"/>
        <end position="99"/>
    </location>
</feature>
<evidence type="ECO:0000313" key="2">
    <source>
        <dbReference type="EMBL" id="MPC09586.1"/>
    </source>
</evidence>
<protein>
    <submittedName>
        <fullName evidence="2">Uncharacterized protein</fullName>
    </submittedName>
</protein>
<keyword evidence="3" id="KW-1185">Reference proteome</keyword>
<feature type="region of interest" description="Disordered" evidence="1">
    <location>
        <begin position="125"/>
        <end position="145"/>
    </location>
</feature>
<gene>
    <name evidence="2" type="ORF">E2C01_002201</name>
</gene>
<evidence type="ECO:0000256" key="1">
    <source>
        <dbReference type="SAM" id="MobiDB-lite"/>
    </source>
</evidence>
<comment type="caution">
    <text evidence="2">The sequence shown here is derived from an EMBL/GenBank/DDBJ whole genome shotgun (WGS) entry which is preliminary data.</text>
</comment>
<organism evidence="2 3">
    <name type="scientific">Portunus trituberculatus</name>
    <name type="common">Swimming crab</name>
    <name type="synonym">Neptunus trituberculatus</name>
    <dbReference type="NCBI Taxonomy" id="210409"/>
    <lineage>
        <taxon>Eukaryota</taxon>
        <taxon>Metazoa</taxon>
        <taxon>Ecdysozoa</taxon>
        <taxon>Arthropoda</taxon>
        <taxon>Crustacea</taxon>
        <taxon>Multicrustacea</taxon>
        <taxon>Malacostraca</taxon>
        <taxon>Eumalacostraca</taxon>
        <taxon>Eucarida</taxon>
        <taxon>Decapoda</taxon>
        <taxon>Pleocyemata</taxon>
        <taxon>Brachyura</taxon>
        <taxon>Eubrachyura</taxon>
        <taxon>Portunoidea</taxon>
        <taxon>Portunidae</taxon>
        <taxon>Portuninae</taxon>
        <taxon>Portunus</taxon>
    </lineage>
</organism>
<dbReference type="AlphaFoldDB" id="A0A5B7CMM0"/>
<feature type="compositionally biased region" description="Basic and acidic residues" evidence="1">
    <location>
        <begin position="136"/>
        <end position="145"/>
    </location>
</feature>